<reference evidence="2" key="2">
    <citation type="submission" date="2012-07" db="EMBL/GenBank/DDBJ databases">
        <authorList>
            <person name="Shimeld S."/>
        </authorList>
    </citation>
    <scope>NUCLEOTIDE SEQUENCE</scope>
    <source>
        <tissue evidence="2">Mantle</tissue>
    </source>
</reference>
<protein>
    <submittedName>
        <fullName evidence="2">AP24 protein</fullName>
    </submittedName>
</protein>
<dbReference type="AlphaFoldDB" id="J7Q5J5"/>
<keyword evidence="1" id="KW-0812">Transmembrane</keyword>
<proteinExistence type="evidence at transcript level"/>
<sequence>MWNDGYFQGTKLYNLYKMASGGLYLFITAVLITVCVIYSQHSEDTIADGQEPCITYQGKAESRFSNSKKVTWIPAIYQNTAITEITIIERSSFYICYHKYEEPIQYKEPIQNFGTNRTHWYVKKGCSGTFWITECPLEGTQEF</sequence>
<gene>
    <name evidence="2" type="primary">ap24</name>
</gene>
<feature type="transmembrane region" description="Helical" evidence="1">
    <location>
        <begin position="21"/>
        <end position="39"/>
    </location>
</feature>
<name>J7Q5J5_PATVU</name>
<accession>J7Q5J5</accession>
<reference evidence="2" key="1">
    <citation type="journal article" date="2012" name="Mar. Biotechnol.">
        <title>Analysis of a deep transcriptome from the mantle tissue of Patella vulgata Linnaeus (Mollusca: Gastropoda: Patellidae) reveals candidate biomineralising genes.</title>
        <authorList>
            <person name="Werner G.D."/>
            <person name="Gemmell P."/>
            <person name="Grosser S."/>
            <person name="Hamer R."/>
            <person name="Shimeld S.M."/>
        </authorList>
    </citation>
    <scope>NUCLEOTIDE SEQUENCE</scope>
    <source>
        <tissue evidence="2">Mantle</tissue>
    </source>
</reference>
<organism evidence="2">
    <name type="scientific">Patella vulgata</name>
    <name type="common">Common limpet</name>
    <dbReference type="NCBI Taxonomy" id="6465"/>
    <lineage>
        <taxon>Eukaryota</taxon>
        <taxon>Metazoa</taxon>
        <taxon>Spiralia</taxon>
        <taxon>Lophotrochozoa</taxon>
        <taxon>Mollusca</taxon>
        <taxon>Gastropoda</taxon>
        <taxon>Patellogastropoda</taxon>
        <taxon>Patelloidea</taxon>
        <taxon>Patellidae</taxon>
        <taxon>Patella</taxon>
    </lineage>
</organism>
<keyword evidence="1" id="KW-0472">Membrane</keyword>
<dbReference type="EMBL" id="HE962372">
    <property type="protein sequence ID" value="CCJ09592.1"/>
    <property type="molecule type" value="mRNA"/>
</dbReference>
<evidence type="ECO:0000313" key="2">
    <source>
        <dbReference type="EMBL" id="CCJ09592.1"/>
    </source>
</evidence>
<evidence type="ECO:0000256" key="1">
    <source>
        <dbReference type="SAM" id="Phobius"/>
    </source>
</evidence>
<keyword evidence="1" id="KW-1133">Transmembrane helix</keyword>